<protein>
    <submittedName>
        <fullName evidence="2">GNAT family N-acetyltransferase</fullName>
    </submittedName>
</protein>
<dbReference type="EMBL" id="JACSNR010000001">
    <property type="protein sequence ID" value="MBM6922511.1"/>
    <property type="molecule type" value="Genomic_DNA"/>
</dbReference>
<dbReference type="Gene3D" id="3.40.630.30">
    <property type="match status" value="1"/>
</dbReference>
<evidence type="ECO:0000313" key="2">
    <source>
        <dbReference type="EMBL" id="MBM6922511.1"/>
    </source>
</evidence>
<name>A0ABS2GLL9_9FIRM</name>
<sequence>MKIRKSRPEDLERMLRLYADARVFMAEHGNPTQWANGYPEPEMLQEDIRAGVSYVCEDDQGRVVGTFVFFVGEDESYKVIEQGDWKDHRVPYGVVHRITSQRGEGAPRGVGSFCLQWCFEQCGNVRIDTHRDNLPMQGALAKNGFERCGIVYVRGGEERIAFQKVARS</sequence>
<feature type="domain" description="N-acetyltransferase" evidence="1">
    <location>
        <begin position="1"/>
        <end position="167"/>
    </location>
</feature>
<proteinExistence type="predicted"/>
<dbReference type="RefSeq" id="WP_204719475.1">
    <property type="nucleotide sequence ID" value="NZ_JACSNR010000001.1"/>
</dbReference>
<reference evidence="2 3" key="1">
    <citation type="journal article" date="2021" name="Sci. Rep.">
        <title>The distribution of antibiotic resistance genes in chicken gut microbiota commensals.</title>
        <authorList>
            <person name="Juricova H."/>
            <person name="Matiasovicova J."/>
            <person name="Kubasova T."/>
            <person name="Cejkova D."/>
            <person name="Rychlik I."/>
        </authorList>
    </citation>
    <scope>NUCLEOTIDE SEQUENCE [LARGE SCALE GENOMIC DNA]</scope>
    <source>
        <strain evidence="2 3">An564</strain>
    </source>
</reference>
<comment type="caution">
    <text evidence="2">The sequence shown here is derived from an EMBL/GenBank/DDBJ whole genome shotgun (WGS) entry which is preliminary data.</text>
</comment>
<evidence type="ECO:0000313" key="3">
    <source>
        <dbReference type="Proteomes" id="UP000724149"/>
    </source>
</evidence>
<dbReference type="SUPFAM" id="SSF55729">
    <property type="entry name" value="Acyl-CoA N-acyltransferases (Nat)"/>
    <property type="match status" value="1"/>
</dbReference>
<dbReference type="PROSITE" id="PS51186">
    <property type="entry name" value="GNAT"/>
    <property type="match status" value="1"/>
</dbReference>
<gene>
    <name evidence="2" type="ORF">H9X81_02220</name>
</gene>
<dbReference type="InterPro" id="IPR000182">
    <property type="entry name" value="GNAT_dom"/>
</dbReference>
<dbReference type="InterPro" id="IPR016181">
    <property type="entry name" value="Acyl_CoA_acyltransferase"/>
</dbReference>
<evidence type="ECO:0000259" key="1">
    <source>
        <dbReference type="PROSITE" id="PS51186"/>
    </source>
</evidence>
<keyword evidence="3" id="KW-1185">Reference proteome</keyword>
<dbReference type="Proteomes" id="UP000724149">
    <property type="component" value="Unassembled WGS sequence"/>
</dbReference>
<accession>A0ABS2GLL9</accession>
<organism evidence="2 3">
    <name type="scientific">Hydrogenoanaerobacterium saccharovorans</name>
    <dbReference type="NCBI Taxonomy" id="474960"/>
    <lineage>
        <taxon>Bacteria</taxon>
        <taxon>Bacillati</taxon>
        <taxon>Bacillota</taxon>
        <taxon>Clostridia</taxon>
        <taxon>Eubacteriales</taxon>
        <taxon>Oscillospiraceae</taxon>
        <taxon>Hydrogenoanaerobacterium</taxon>
    </lineage>
</organism>